<proteinExistence type="predicted"/>
<reference evidence="2" key="1">
    <citation type="journal article" date="2024" name="Proc. Natl. Acad. Sci. U.S.A.">
        <title>Extraordinary preservation of gene collinearity over three hundred million years revealed in homosporous lycophytes.</title>
        <authorList>
            <person name="Li C."/>
            <person name="Wickell D."/>
            <person name="Kuo L.Y."/>
            <person name="Chen X."/>
            <person name="Nie B."/>
            <person name="Liao X."/>
            <person name="Peng D."/>
            <person name="Ji J."/>
            <person name="Jenkins J."/>
            <person name="Williams M."/>
            <person name="Shu S."/>
            <person name="Plott C."/>
            <person name="Barry K."/>
            <person name="Rajasekar S."/>
            <person name="Grimwood J."/>
            <person name="Han X."/>
            <person name="Sun S."/>
            <person name="Hou Z."/>
            <person name="He W."/>
            <person name="Dai G."/>
            <person name="Sun C."/>
            <person name="Schmutz J."/>
            <person name="Leebens-Mack J.H."/>
            <person name="Li F.W."/>
            <person name="Wang L."/>
        </authorList>
    </citation>
    <scope>NUCLEOTIDE SEQUENCE [LARGE SCALE GENOMIC DNA]</scope>
    <source>
        <strain evidence="2">cv. PW_Plant_1</strain>
    </source>
</reference>
<organism evidence="1 2">
    <name type="scientific">Diphasiastrum complanatum</name>
    <name type="common">Issler's clubmoss</name>
    <name type="synonym">Lycopodium complanatum</name>
    <dbReference type="NCBI Taxonomy" id="34168"/>
    <lineage>
        <taxon>Eukaryota</taxon>
        <taxon>Viridiplantae</taxon>
        <taxon>Streptophyta</taxon>
        <taxon>Embryophyta</taxon>
        <taxon>Tracheophyta</taxon>
        <taxon>Lycopodiopsida</taxon>
        <taxon>Lycopodiales</taxon>
        <taxon>Lycopodiaceae</taxon>
        <taxon>Lycopodioideae</taxon>
        <taxon>Diphasiastrum</taxon>
    </lineage>
</organism>
<keyword evidence="2" id="KW-1185">Reference proteome</keyword>
<gene>
    <name evidence="1" type="ORF">O6H91_19G073100</name>
</gene>
<sequence>MGGCLGVSFVKLDRIRKYWRFRLWGLHSELRDLNDGTTMHCWVPAQRQSTVAKKVEKPVLLLIHGFGVEGMSSWEEQVPIFSKHYDLYIPDLLFFGKSFTTNSQRTEIYQAECMYKMLDQLHVNSGVFVVGLSYGGFVGFHMANMYPELVKKLVIVDSGICMDPSTNDDTLKEFNASHIHEVIMSNKLQVFKKSVNRAMYKQLRFVPDFIFEGLIKVHHYNEKQRIELLDELTIGSKNSTPLPQLTKQDRVFKLDLAHKLEKHMRGTAELVVIPECGHMPPMEKPTLFNSCLLSFLQQE</sequence>
<comment type="caution">
    <text evidence="1">The sequence shown here is derived from an EMBL/GenBank/DDBJ whole genome shotgun (WGS) entry which is preliminary data.</text>
</comment>
<accession>A0ACC2AWN1</accession>
<evidence type="ECO:0000313" key="2">
    <source>
        <dbReference type="Proteomes" id="UP001162992"/>
    </source>
</evidence>
<dbReference type="Proteomes" id="UP001162992">
    <property type="component" value="Chromosome 19"/>
</dbReference>
<protein>
    <submittedName>
        <fullName evidence="1">Uncharacterized protein</fullName>
    </submittedName>
</protein>
<name>A0ACC2AWN1_DIPCM</name>
<evidence type="ECO:0000313" key="1">
    <source>
        <dbReference type="EMBL" id="KAJ7521885.1"/>
    </source>
</evidence>
<dbReference type="EMBL" id="CM055110">
    <property type="protein sequence ID" value="KAJ7521885.1"/>
    <property type="molecule type" value="Genomic_DNA"/>
</dbReference>